<evidence type="ECO:0000313" key="6">
    <source>
        <dbReference type="Proteomes" id="UP000533080"/>
    </source>
</evidence>
<dbReference type="Gene3D" id="2.30.42.10">
    <property type="match status" value="1"/>
</dbReference>
<protein>
    <submittedName>
        <fullName evidence="5">Serine protease</fullName>
    </submittedName>
</protein>
<dbReference type="PANTHER" id="PTHR43343:SF3">
    <property type="entry name" value="PROTEASE DO-LIKE 8, CHLOROPLASTIC"/>
    <property type="match status" value="1"/>
</dbReference>
<dbReference type="SUPFAM" id="SSF50156">
    <property type="entry name" value="PDZ domain-like"/>
    <property type="match status" value="1"/>
</dbReference>
<dbReference type="InterPro" id="IPR051201">
    <property type="entry name" value="Chloro_Bact_Ser_Proteases"/>
</dbReference>
<name>A0A7Y4IKJ7_MYXXA</name>
<dbReference type="Pfam" id="PF13365">
    <property type="entry name" value="Trypsin_2"/>
    <property type="match status" value="1"/>
</dbReference>
<dbReference type="Proteomes" id="UP000533080">
    <property type="component" value="Unassembled WGS sequence"/>
</dbReference>
<accession>A0A7Y4IKJ7</accession>
<evidence type="ECO:0000259" key="4">
    <source>
        <dbReference type="Pfam" id="PF13180"/>
    </source>
</evidence>
<dbReference type="InterPro" id="IPR001940">
    <property type="entry name" value="Peptidase_S1C"/>
</dbReference>
<dbReference type="PANTHER" id="PTHR43343">
    <property type="entry name" value="PEPTIDASE S12"/>
    <property type="match status" value="1"/>
</dbReference>
<dbReference type="SUPFAM" id="SSF50494">
    <property type="entry name" value="Trypsin-like serine proteases"/>
    <property type="match status" value="1"/>
</dbReference>
<dbReference type="InterPro" id="IPR001478">
    <property type="entry name" value="PDZ"/>
</dbReference>
<evidence type="ECO:0000256" key="1">
    <source>
        <dbReference type="ARBA" id="ARBA00010541"/>
    </source>
</evidence>
<dbReference type="GO" id="GO:0006508">
    <property type="term" value="P:proteolysis"/>
    <property type="evidence" value="ECO:0007669"/>
    <property type="project" value="UniProtKB-KW"/>
</dbReference>
<comment type="caution">
    <text evidence="5">The sequence shown here is derived from an EMBL/GenBank/DDBJ whole genome shotgun (WGS) entry which is preliminary data.</text>
</comment>
<dbReference type="PRINTS" id="PR00834">
    <property type="entry name" value="PROTEASES2C"/>
</dbReference>
<dbReference type="InterPro" id="IPR009003">
    <property type="entry name" value="Peptidase_S1_PA"/>
</dbReference>
<dbReference type="AlphaFoldDB" id="A0A7Y4IKJ7"/>
<keyword evidence="2 5" id="KW-0645">Protease</keyword>
<dbReference type="Pfam" id="PF13180">
    <property type="entry name" value="PDZ_2"/>
    <property type="match status" value="1"/>
</dbReference>
<organism evidence="5 6">
    <name type="scientific">Myxococcus xanthus</name>
    <dbReference type="NCBI Taxonomy" id="34"/>
    <lineage>
        <taxon>Bacteria</taxon>
        <taxon>Pseudomonadati</taxon>
        <taxon>Myxococcota</taxon>
        <taxon>Myxococcia</taxon>
        <taxon>Myxococcales</taxon>
        <taxon>Cystobacterineae</taxon>
        <taxon>Myxococcaceae</taxon>
        <taxon>Myxococcus</taxon>
    </lineage>
</organism>
<dbReference type="InterPro" id="IPR043504">
    <property type="entry name" value="Peptidase_S1_PA_chymotrypsin"/>
</dbReference>
<keyword evidence="3" id="KW-0378">Hydrolase</keyword>
<dbReference type="Gene3D" id="2.40.10.10">
    <property type="entry name" value="Trypsin-like serine proteases"/>
    <property type="match status" value="2"/>
</dbReference>
<dbReference type="EMBL" id="JABFNT010000073">
    <property type="protein sequence ID" value="NOJ81002.1"/>
    <property type="molecule type" value="Genomic_DNA"/>
</dbReference>
<evidence type="ECO:0000313" key="5">
    <source>
        <dbReference type="EMBL" id="NOJ81002.1"/>
    </source>
</evidence>
<dbReference type="InterPro" id="IPR036034">
    <property type="entry name" value="PDZ_sf"/>
</dbReference>
<evidence type="ECO:0000256" key="2">
    <source>
        <dbReference type="ARBA" id="ARBA00022670"/>
    </source>
</evidence>
<feature type="domain" description="PDZ" evidence="4">
    <location>
        <begin position="231"/>
        <end position="309"/>
    </location>
</feature>
<evidence type="ECO:0000256" key="3">
    <source>
        <dbReference type="ARBA" id="ARBA00022801"/>
    </source>
</evidence>
<reference evidence="5 6" key="1">
    <citation type="submission" date="2020-05" db="EMBL/GenBank/DDBJ databases">
        <authorList>
            <person name="Whitworth D."/>
        </authorList>
    </citation>
    <scope>NUCLEOTIDE SEQUENCE [LARGE SCALE GENOMIC DNA]</scope>
    <source>
        <strain evidence="5 6">AM005</strain>
    </source>
</reference>
<dbReference type="GO" id="GO:0004252">
    <property type="term" value="F:serine-type endopeptidase activity"/>
    <property type="evidence" value="ECO:0007669"/>
    <property type="project" value="InterPro"/>
</dbReference>
<proteinExistence type="inferred from homology"/>
<comment type="similarity">
    <text evidence="1">Belongs to the peptidase S1C family.</text>
</comment>
<gene>
    <name evidence="5" type="ORF">HNV28_22180</name>
</gene>
<sequence length="313" mass="32741">MAPFRGLYLVPRKEHIMSTGLLQSLSQSLASVVERTAPGIVRVETRRKRGATGIVWDAEGHILTTSQAVEHEGRLPIGLPDGRTVSAEFVGRDASTDLALLKAEATGLAPLNSAPLDDVKVGHLVIAVGRPGRTARATLGMVSTHGEGWRTHAGGRVERYLETDADLPPGFSGGALVDTEGRLVGLLSAAFSRTAAVVIATDTLTRVIASLKEHGGIRRGYLGVGAYPVRLPPHLGTGNEHGLICLSVDPNGPAHDAGLLLGDVLVSLGGQPLHGVEDLLGALSDEKVGTTLQVRVLRAGEVREVPITVGKRA</sequence>